<dbReference type="InterPro" id="IPR033536">
    <property type="entry name" value="Spata22"/>
</dbReference>
<feature type="region of interest" description="Disordered" evidence="1">
    <location>
        <begin position="157"/>
        <end position="204"/>
    </location>
</feature>
<dbReference type="PANTHER" id="PTHR35258:SF1">
    <property type="entry name" value="SPERMATOGENESIS-ASSOCIATED PROTEIN 22"/>
    <property type="match status" value="1"/>
</dbReference>
<organism evidence="2 3">
    <name type="scientific">Naja naja</name>
    <name type="common">Indian cobra</name>
    <dbReference type="NCBI Taxonomy" id="35670"/>
    <lineage>
        <taxon>Eukaryota</taxon>
        <taxon>Metazoa</taxon>
        <taxon>Chordata</taxon>
        <taxon>Craniata</taxon>
        <taxon>Vertebrata</taxon>
        <taxon>Euteleostomi</taxon>
        <taxon>Lepidosauria</taxon>
        <taxon>Squamata</taxon>
        <taxon>Bifurcata</taxon>
        <taxon>Unidentata</taxon>
        <taxon>Episquamata</taxon>
        <taxon>Toxicofera</taxon>
        <taxon>Serpentes</taxon>
        <taxon>Colubroidea</taxon>
        <taxon>Elapidae</taxon>
        <taxon>Elapinae</taxon>
        <taxon>Naja</taxon>
    </lineage>
</organism>
<reference evidence="2" key="1">
    <citation type="submission" date="2025-08" db="UniProtKB">
        <authorList>
            <consortium name="Ensembl"/>
        </authorList>
    </citation>
    <scope>IDENTIFICATION</scope>
</reference>
<dbReference type="PANTHER" id="PTHR35258">
    <property type="entry name" value="SPERMATOGENESIS-ASSOCIATED PROTEIN 22"/>
    <property type="match status" value="1"/>
</dbReference>
<feature type="region of interest" description="Disordered" evidence="1">
    <location>
        <begin position="93"/>
        <end position="145"/>
    </location>
</feature>
<dbReference type="GO" id="GO:0051445">
    <property type="term" value="P:regulation of meiotic cell cycle"/>
    <property type="evidence" value="ECO:0007669"/>
    <property type="project" value="Ensembl"/>
</dbReference>
<dbReference type="GO" id="GO:0000711">
    <property type="term" value="P:meiotic DNA repair synthesis"/>
    <property type="evidence" value="ECO:0007669"/>
    <property type="project" value="Ensembl"/>
</dbReference>
<dbReference type="GO" id="GO:0007129">
    <property type="term" value="P:homologous chromosome pairing at meiosis"/>
    <property type="evidence" value="ECO:0007669"/>
    <property type="project" value="Ensembl"/>
</dbReference>
<dbReference type="OrthoDB" id="10028206at2759"/>
<name>A0A8C6VEV6_NAJNA</name>
<dbReference type="Proteomes" id="UP000694559">
    <property type="component" value="Unplaced"/>
</dbReference>
<feature type="compositionally biased region" description="Basic and acidic residues" evidence="1">
    <location>
        <begin position="97"/>
        <end position="111"/>
    </location>
</feature>
<feature type="region of interest" description="Disordered" evidence="1">
    <location>
        <begin position="21"/>
        <end position="48"/>
    </location>
</feature>
<dbReference type="GO" id="GO:0005694">
    <property type="term" value="C:chromosome"/>
    <property type="evidence" value="ECO:0007669"/>
    <property type="project" value="Ensembl"/>
</dbReference>
<evidence type="ECO:0000256" key="1">
    <source>
        <dbReference type="SAM" id="MobiDB-lite"/>
    </source>
</evidence>
<evidence type="ECO:0000313" key="3">
    <source>
        <dbReference type="Proteomes" id="UP000694559"/>
    </source>
</evidence>
<dbReference type="GeneTree" id="ENSGT00390000018151"/>
<dbReference type="GO" id="GO:0061458">
    <property type="term" value="P:reproductive system development"/>
    <property type="evidence" value="ECO:0007669"/>
    <property type="project" value="Ensembl"/>
</dbReference>
<sequence length="332" mass="37800">MKRNFSDGSLMRSTAGCLPIPLFNQKKRTKQPLTSNPLKHESSSNNSADHFNFSALLADFGWETEKPEPIQLQKTVGTKQEESTNVWKRNDFPAFGRRTEDKKLSQLEDHPSPWMKPGAMYQKSAGLPQASQRSRREEAEDWDPVASQWPAVPTARLRNLQTRDPSYTFKPSPGPQNTRKEKADHAQSIKTTQKRPAGHSKVKEKENSLRILSAVIESMKHWSQYSNKTPLLFEVLGVLDSAVTPGQFESKTFLLRDGTETVTCVFYEIDRELPRLIRGRVHRCVGKYDAKHKVFKCVSVRPVTTAEQQTFQGFVKAADVEMCRFVKTSNEM</sequence>
<proteinExistence type="predicted"/>
<dbReference type="OMA" id="QDHSPAY"/>
<keyword evidence="3" id="KW-1185">Reference proteome</keyword>
<evidence type="ECO:0000313" key="2">
    <source>
        <dbReference type="Ensembl" id="ENSNNAP00000005389.1"/>
    </source>
</evidence>
<gene>
    <name evidence="2" type="primary">SPATA22</name>
</gene>
<dbReference type="GO" id="GO:0007276">
    <property type="term" value="P:gamete generation"/>
    <property type="evidence" value="ECO:0007669"/>
    <property type="project" value="Ensembl"/>
</dbReference>
<dbReference type="GO" id="GO:0009566">
    <property type="term" value="P:fertilization"/>
    <property type="evidence" value="ECO:0007669"/>
    <property type="project" value="Ensembl"/>
</dbReference>
<dbReference type="Ensembl" id="ENSNNAT00000005628.1">
    <property type="protein sequence ID" value="ENSNNAP00000005389.1"/>
    <property type="gene ID" value="ENSNNAG00000003621.1"/>
</dbReference>
<accession>A0A8C6VEV6</accession>
<feature type="compositionally biased region" description="Polar residues" evidence="1">
    <location>
        <begin position="31"/>
        <end position="48"/>
    </location>
</feature>
<protein>
    <submittedName>
        <fullName evidence="2">Spermatosis associated 22</fullName>
    </submittedName>
</protein>
<feature type="compositionally biased region" description="Basic and acidic residues" evidence="1">
    <location>
        <begin position="178"/>
        <end position="187"/>
    </location>
</feature>
<dbReference type="AlphaFoldDB" id="A0A8C6VEV6"/>
<reference evidence="2" key="2">
    <citation type="submission" date="2025-09" db="UniProtKB">
        <authorList>
            <consortium name="Ensembl"/>
        </authorList>
    </citation>
    <scope>IDENTIFICATION</scope>
</reference>